<evidence type="ECO:0000313" key="7">
    <source>
        <dbReference type="Proteomes" id="UP000031327"/>
    </source>
</evidence>
<dbReference type="InterPro" id="IPR043146">
    <property type="entry name" value="Penicillin_amidase_N_B-knob"/>
</dbReference>
<protein>
    <recommendedName>
        <fullName evidence="8">Peptidase S45</fullName>
    </recommendedName>
</protein>
<dbReference type="PANTHER" id="PTHR34218:SF3">
    <property type="entry name" value="ACYL-HOMOSERINE LACTONE ACYLASE PVDQ"/>
    <property type="match status" value="1"/>
</dbReference>
<dbReference type="GO" id="GO:0017000">
    <property type="term" value="P:antibiotic biosynthetic process"/>
    <property type="evidence" value="ECO:0007669"/>
    <property type="project" value="InterPro"/>
</dbReference>
<dbReference type="AlphaFoldDB" id="A0A0C1MJN5"/>
<dbReference type="InterPro" id="IPR002692">
    <property type="entry name" value="S45"/>
</dbReference>
<dbReference type="RefSeq" id="WP_039611505.1">
    <property type="nucleotide sequence ID" value="NZ_JWIC01000010.1"/>
</dbReference>
<dbReference type="Gene3D" id="3.60.20.10">
    <property type="entry name" value="Glutamine Phosphoribosylpyrophosphate, subunit 1, domain 1"/>
    <property type="match status" value="1"/>
</dbReference>
<dbReference type="InterPro" id="IPR023343">
    <property type="entry name" value="Penicillin_amidase_dom1"/>
</dbReference>
<keyword evidence="4" id="KW-0865">Zymogen</keyword>
<dbReference type="SUPFAM" id="SSF56235">
    <property type="entry name" value="N-terminal nucleophile aminohydrolases (Ntn hydrolases)"/>
    <property type="match status" value="1"/>
</dbReference>
<evidence type="ECO:0008006" key="8">
    <source>
        <dbReference type="Google" id="ProtNLM"/>
    </source>
</evidence>
<dbReference type="Gene3D" id="2.30.120.10">
    <property type="match status" value="1"/>
</dbReference>
<feature type="signal peptide" evidence="5">
    <location>
        <begin position="1"/>
        <end position="25"/>
    </location>
</feature>
<evidence type="ECO:0000256" key="5">
    <source>
        <dbReference type="SAM" id="SignalP"/>
    </source>
</evidence>
<dbReference type="Pfam" id="PF01804">
    <property type="entry name" value="Penicil_amidase"/>
    <property type="match status" value="1"/>
</dbReference>
<reference evidence="6 7" key="1">
    <citation type="submission" date="2014-12" db="EMBL/GenBank/DDBJ databases">
        <title>Draft Genome Sequence of Pseudoalteromonas luteoviolacea HI1.</title>
        <authorList>
            <person name="Asahina A.Y."/>
            <person name="Hadfield M.G."/>
        </authorList>
    </citation>
    <scope>NUCLEOTIDE SEQUENCE [LARGE SCALE GENOMIC DNA]</scope>
    <source>
        <strain evidence="6 7">HI1</strain>
    </source>
</reference>
<dbReference type="Gene3D" id="1.10.439.10">
    <property type="entry name" value="Penicillin Amidohydrolase, domain 1"/>
    <property type="match status" value="1"/>
</dbReference>
<accession>A0A0C1MJN5</accession>
<evidence type="ECO:0000256" key="4">
    <source>
        <dbReference type="ARBA" id="ARBA00023145"/>
    </source>
</evidence>
<evidence type="ECO:0000313" key="6">
    <source>
        <dbReference type="EMBL" id="KID54603.1"/>
    </source>
</evidence>
<dbReference type="GO" id="GO:0016811">
    <property type="term" value="F:hydrolase activity, acting on carbon-nitrogen (but not peptide) bonds, in linear amides"/>
    <property type="evidence" value="ECO:0007669"/>
    <property type="project" value="InterPro"/>
</dbReference>
<name>A0A0C1MJN5_9GAMM</name>
<dbReference type="PANTHER" id="PTHR34218">
    <property type="entry name" value="PEPTIDASE S45 PENICILLIN AMIDASE"/>
    <property type="match status" value="1"/>
</dbReference>
<evidence type="ECO:0000256" key="1">
    <source>
        <dbReference type="ARBA" id="ARBA00006586"/>
    </source>
</evidence>
<organism evidence="6 7">
    <name type="scientific">Pseudoalteromonas luteoviolacea</name>
    <dbReference type="NCBI Taxonomy" id="43657"/>
    <lineage>
        <taxon>Bacteria</taxon>
        <taxon>Pseudomonadati</taxon>
        <taxon>Pseudomonadota</taxon>
        <taxon>Gammaproteobacteria</taxon>
        <taxon>Alteromonadales</taxon>
        <taxon>Pseudoalteromonadaceae</taxon>
        <taxon>Pseudoalteromonas</taxon>
    </lineage>
</organism>
<keyword evidence="3" id="KW-0378">Hydrolase</keyword>
<evidence type="ECO:0000256" key="2">
    <source>
        <dbReference type="ARBA" id="ARBA00022729"/>
    </source>
</evidence>
<dbReference type="InterPro" id="IPR029055">
    <property type="entry name" value="Ntn_hydrolases_N"/>
</dbReference>
<dbReference type="Gene3D" id="1.10.1400.10">
    <property type="match status" value="1"/>
</dbReference>
<dbReference type="InterPro" id="IPR043147">
    <property type="entry name" value="Penicillin_amidase_A-knob"/>
</dbReference>
<proteinExistence type="inferred from homology"/>
<dbReference type="EMBL" id="JWIC01000010">
    <property type="protein sequence ID" value="KID54603.1"/>
    <property type="molecule type" value="Genomic_DNA"/>
</dbReference>
<keyword evidence="2 5" id="KW-0732">Signal</keyword>
<comment type="caution">
    <text evidence="6">The sequence shown here is derived from an EMBL/GenBank/DDBJ whole genome shotgun (WGS) entry which is preliminary data.</text>
</comment>
<feature type="chain" id="PRO_5002135820" description="Peptidase S45" evidence="5">
    <location>
        <begin position="26"/>
        <end position="810"/>
    </location>
</feature>
<dbReference type="Proteomes" id="UP000031327">
    <property type="component" value="Unassembled WGS sequence"/>
</dbReference>
<gene>
    <name evidence="6" type="ORF">JF50_22045</name>
</gene>
<comment type="similarity">
    <text evidence="1">Belongs to the peptidase S45 family.</text>
</comment>
<sequence>MKLKSTLVPILAAFALSGVHIGAQASTASVNLNEDVKITRTEHGIPHIQAKSLFGLGYGNAYAQAQDHACILADGYVRVKGERAKYLGPHKNGQDNFFVSLDLGYKIIDLRGRVEREYANLSADTRALAEGFAAGYNQYLQDVNLGNATLAPACDGKAWVKPIEGVDVVASVLASAVQNSIGRLLVQILQANPGTGTEWLPVIAKQESEASQPWLMASNTDYKPKQLTQGSNGWALGHQVTDNGRGLLLANPHFPFNGNLRFWANHASVEGDFSTMGASVVGVPGIVNIGFNQNIAWTHTYSAARHEVIYQLELNPANPLQYKFDGQWLDIEKKQVNVDVLTPMGVITMKKDYFTTPIGYVLEDQKNFKWDDKNAYVVRDTNLNNLEGIDHWLAMNRANNLDEFIETFKTLDGLAFNNTLVADNQGEVFYIDDSNVPDLPAMGEELLRSHPVISQVYKNTRMAVLPGTSSALVYQQEIPYERAPKLRRQDYVQNANNSYWLTNLNEKLTGYSPLYGHTDYKQTRRTRYNLNLLRFARGADGKFDRHELESIVTGTSASFELYKPTVMAACALYAGQTLKVTDTLSMPVDPACRAFAKWDGKFNANSVSAPLAKEFFSLLEDENLLVQFNPVFPAVTPSIVKADKATLVKLLAASKHLENAGFAIDAPLGELQYLQKGDRRIPWPGAEHNSGGFNIYSTTNAMDLTSFAPQLAPPLKEVLNENWTVSTGLSTDGYPINYGSSWMMVVGFDQHGPQARGLLTYSQSNNPNSPHFSDASEHYAAGKGLIDLPYTDAQIKQNKVSEITLSVKKD</sequence>
<evidence type="ECO:0000256" key="3">
    <source>
        <dbReference type="ARBA" id="ARBA00022801"/>
    </source>
</evidence>
<dbReference type="MEROPS" id="S45.004"/>
<dbReference type="OrthoDB" id="9760084at2"/>